<evidence type="ECO:0000313" key="3">
    <source>
        <dbReference type="Proteomes" id="UP000219559"/>
    </source>
</evidence>
<proteinExistence type="predicted"/>
<dbReference type="AlphaFoldDB" id="A0A2A4G4A9"/>
<feature type="transmembrane region" description="Helical" evidence="1">
    <location>
        <begin position="210"/>
        <end position="232"/>
    </location>
</feature>
<dbReference type="InterPro" id="IPR005625">
    <property type="entry name" value="PepSY-ass_TM"/>
</dbReference>
<dbReference type="EMBL" id="NBWU01000007">
    <property type="protein sequence ID" value="PCE62810.1"/>
    <property type="molecule type" value="Genomic_DNA"/>
</dbReference>
<feature type="transmembrane region" description="Helical" evidence="1">
    <location>
        <begin position="16"/>
        <end position="37"/>
    </location>
</feature>
<reference evidence="2 3" key="1">
    <citation type="submission" date="2017-04" db="EMBL/GenBank/DDBJ databases">
        <title>A new member of the family Flavobacteriaceae isolated from ascidians.</title>
        <authorList>
            <person name="Chen L."/>
        </authorList>
    </citation>
    <scope>NUCLEOTIDE SEQUENCE [LARGE SCALE GENOMIC DNA]</scope>
    <source>
        <strain evidence="2 3">HQA918</strain>
    </source>
</reference>
<organism evidence="2 3">
    <name type="scientific">Sediminicola luteus</name>
    <dbReference type="NCBI Taxonomy" id="319238"/>
    <lineage>
        <taxon>Bacteria</taxon>
        <taxon>Pseudomonadati</taxon>
        <taxon>Bacteroidota</taxon>
        <taxon>Flavobacteriia</taxon>
        <taxon>Flavobacteriales</taxon>
        <taxon>Flavobacteriaceae</taxon>
        <taxon>Sediminicola</taxon>
    </lineage>
</organism>
<accession>A0A2A4G4A9</accession>
<keyword evidence="1" id="KW-1133">Transmembrane helix</keyword>
<sequence>MKKRVWVKRTRKWHRYLGFVLGIQFLLWTIGGLYFSWTNIETIRGSDLRNPEAVVAIKDSMLSPSIVAESIGVDSVRSIELRSVLGEPFYELSFSEKGIESVALVHALTGQKRKPLSKSEAEQMAMRSLNVKAPILKTELIQESGKHHEYRNKPLPAFAVSFGAPAQTTIYISQNDARVRNFRNDQWRAFDFLWMLHTMDYAGRDDFNNFVLRLFSIFGLITLGSGFLLYGLTSKQLQKKPRGKKK</sequence>
<dbReference type="RefSeq" id="WP_097440920.1">
    <property type="nucleotide sequence ID" value="NZ_KZ300477.1"/>
</dbReference>
<comment type="caution">
    <text evidence="2">The sequence shown here is derived from an EMBL/GenBank/DDBJ whole genome shotgun (WGS) entry which is preliminary data.</text>
</comment>
<evidence type="ECO:0008006" key="4">
    <source>
        <dbReference type="Google" id="ProtNLM"/>
    </source>
</evidence>
<keyword evidence="3" id="KW-1185">Reference proteome</keyword>
<dbReference type="Pfam" id="PF03929">
    <property type="entry name" value="PepSY_TM"/>
    <property type="match status" value="1"/>
</dbReference>
<protein>
    <recommendedName>
        <fullName evidence="4">Peptidase</fullName>
    </recommendedName>
</protein>
<dbReference type="OrthoDB" id="9806195at2"/>
<keyword evidence="1" id="KW-0812">Transmembrane</keyword>
<dbReference type="Proteomes" id="UP000219559">
    <property type="component" value="Unassembled WGS sequence"/>
</dbReference>
<keyword evidence="1" id="KW-0472">Membrane</keyword>
<evidence type="ECO:0000256" key="1">
    <source>
        <dbReference type="SAM" id="Phobius"/>
    </source>
</evidence>
<evidence type="ECO:0000313" key="2">
    <source>
        <dbReference type="EMBL" id="PCE62810.1"/>
    </source>
</evidence>
<name>A0A2A4G4A9_9FLAO</name>
<gene>
    <name evidence="2" type="ORF">B7P33_16135</name>
</gene>